<dbReference type="AlphaFoldDB" id="D9R142"/>
<organism evidence="5 6">
    <name type="scientific">Lacrimispora saccharolytica (strain ATCC 35040 / DSM 2544 / NRCC 2533 / WM1)</name>
    <name type="common">Clostridium saccharolyticum</name>
    <dbReference type="NCBI Taxonomy" id="610130"/>
    <lineage>
        <taxon>Bacteria</taxon>
        <taxon>Bacillati</taxon>
        <taxon>Bacillota</taxon>
        <taxon>Clostridia</taxon>
        <taxon>Lachnospirales</taxon>
        <taxon>Lachnospiraceae</taxon>
        <taxon>Lacrimispora</taxon>
    </lineage>
</organism>
<dbReference type="PRINTS" id="PR00315">
    <property type="entry name" value="ELONGATNFCT"/>
</dbReference>
<dbReference type="PROSITE" id="PS51722">
    <property type="entry name" value="G_TR_2"/>
    <property type="match status" value="1"/>
</dbReference>
<keyword evidence="6" id="KW-1185">Reference proteome</keyword>
<dbReference type="InterPro" id="IPR005517">
    <property type="entry name" value="Transl_elong_EFG/EF2_IV"/>
</dbReference>
<evidence type="ECO:0000256" key="3">
    <source>
        <dbReference type="ARBA" id="ARBA00023134"/>
    </source>
</evidence>
<evidence type="ECO:0000256" key="1">
    <source>
        <dbReference type="ARBA" id="ARBA00022741"/>
    </source>
</evidence>
<dbReference type="GO" id="GO:0003924">
    <property type="term" value="F:GTPase activity"/>
    <property type="evidence" value="ECO:0007669"/>
    <property type="project" value="InterPro"/>
</dbReference>
<dbReference type="HOGENOM" id="CLU_002794_5_1_9"/>
<dbReference type="SMART" id="SM00889">
    <property type="entry name" value="EFG_IV"/>
    <property type="match status" value="1"/>
</dbReference>
<keyword evidence="3" id="KW-0342">GTP-binding</keyword>
<dbReference type="Pfam" id="PF00679">
    <property type="entry name" value="EFG_C"/>
    <property type="match status" value="1"/>
</dbReference>
<name>D9R142_LACSW</name>
<dbReference type="GO" id="GO:0032790">
    <property type="term" value="P:ribosome disassembly"/>
    <property type="evidence" value="ECO:0007669"/>
    <property type="project" value="TreeGrafter"/>
</dbReference>
<dbReference type="Gene3D" id="2.40.30.10">
    <property type="entry name" value="Translation factors"/>
    <property type="match status" value="1"/>
</dbReference>
<dbReference type="PANTHER" id="PTHR43261:SF1">
    <property type="entry name" value="RIBOSOME-RELEASING FACTOR 2, MITOCHONDRIAL"/>
    <property type="match status" value="1"/>
</dbReference>
<evidence type="ECO:0000313" key="5">
    <source>
        <dbReference type="EMBL" id="ADL04589.1"/>
    </source>
</evidence>
<dbReference type="InterPro" id="IPR005225">
    <property type="entry name" value="Small_GTP-bd"/>
</dbReference>
<dbReference type="Pfam" id="PF00009">
    <property type="entry name" value="GTP_EFTU"/>
    <property type="match status" value="1"/>
</dbReference>
<dbReference type="EMBL" id="CP002109">
    <property type="protein sequence ID" value="ADL04589.1"/>
    <property type="molecule type" value="Genomic_DNA"/>
</dbReference>
<dbReference type="KEGG" id="csh:Closa_2010"/>
<dbReference type="RefSeq" id="WP_013272677.1">
    <property type="nucleotide sequence ID" value="NC_014376.1"/>
</dbReference>
<reference evidence="5" key="1">
    <citation type="submission" date="2010-07" db="EMBL/GenBank/DDBJ databases">
        <title>Complete sequence of Clostridium saccharolyticum WM1.</title>
        <authorList>
            <consortium name="US DOE Joint Genome Institute"/>
            <person name="Lucas S."/>
            <person name="Copeland A."/>
            <person name="Lapidus A."/>
            <person name="Cheng J.-F."/>
            <person name="Bruce D."/>
            <person name="Goodwin L."/>
            <person name="Pitluck S."/>
            <person name="Chertkov O."/>
            <person name="Detter J.C."/>
            <person name="Han C."/>
            <person name="Tapia R."/>
            <person name="Land M."/>
            <person name="Hauser L."/>
            <person name="Chang Y.-J."/>
            <person name="Jeffries C."/>
            <person name="Kyrpides N."/>
            <person name="Ivanova N."/>
            <person name="Mikhailova N."/>
            <person name="Mouttaki H."/>
            <person name="Lin L."/>
            <person name="Zhou J."/>
            <person name="Hemme C.L."/>
            <person name="Woyke T."/>
        </authorList>
    </citation>
    <scope>NUCLEOTIDE SEQUENCE [LARGE SCALE GENOMIC DNA]</scope>
    <source>
        <strain evidence="5">WM1</strain>
    </source>
</reference>
<evidence type="ECO:0000259" key="4">
    <source>
        <dbReference type="PROSITE" id="PS51722"/>
    </source>
</evidence>
<dbReference type="NCBIfam" id="TIGR00231">
    <property type="entry name" value="small_GTP"/>
    <property type="match status" value="1"/>
</dbReference>
<proteinExistence type="predicted"/>
<evidence type="ECO:0000256" key="2">
    <source>
        <dbReference type="ARBA" id="ARBA00022917"/>
    </source>
</evidence>
<dbReference type="Pfam" id="PF22042">
    <property type="entry name" value="EF-G_D2"/>
    <property type="match status" value="1"/>
</dbReference>
<sequence length="650" mass="73503">MMKITFGILAHVDAGKTTFSEQVLYREGVIRTLGRVDEKNACMDHDNIERARGITIFSDVAGINHGDDTYYLIDTPGHTDFSSEMERSLEVMDYAVLILNGNDGIQSHTEAIWSLLERYHVPVFLFINKLDVASSSYERVLTEVHKHFSPNILDFQGIGLENGKEGTFTDDFIENVSEWDEGFMDKYLDGALAFEDLKPAVVSQIKNRKLFPCFGGSALKGEGIEAFLNAFYNLTEASYPVSDPFSGRVFKIRYDGHGERITYLKILSGILHVRDPLLADEKVHQIRFFQGERFTSHQEAAAGDVIAVSGLRTTRAGQGLGECRNKVVPTLKPTLQAKVLYPPEIPHRRILQVFHILEEEEPALNVIWEESLGQLKVNIMGKIQLEVLEQIILERFEIRITFGQPEIIYQETVLEPVTGYGHFEPLRHYAEAVLRIEPGERGKGITFESQCHVDRLGINYQNLIRTHIFETTHKGVLTGSELTDVRIILVDGISHIKHTEGGDFREAVYRAIRQGLMKARSLILEPYYSFTISVPDFLAGRVLNDITKLSGRLEAPVPDENGRTVIKGLGPVSAFMNYGEELMIITGGRGRISMTFSHYDRCHNEDEVLTRYQYNPNEDTDNPSCSVFCQKGTSFVVNWDHAEEYMHSLS</sequence>
<dbReference type="InterPro" id="IPR053905">
    <property type="entry name" value="EF-G-like_DII"/>
</dbReference>
<accession>D9R142</accession>
<dbReference type="Gene3D" id="3.30.230.10">
    <property type="match status" value="1"/>
</dbReference>
<evidence type="ECO:0000313" key="6">
    <source>
        <dbReference type="Proteomes" id="UP000001662"/>
    </source>
</evidence>
<dbReference type="Gene3D" id="3.30.70.870">
    <property type="entry name" value="Elongation Factor G (Translational Gtpase), domain 3"/>
    <property type="match status" value="1"/>
</dbReference>
<dbReference type="PRINTS" id="PR01037">
    <property type="entry name" value="TCRTETOQM"/>
</dbReference>
<dbReference type="SMART" id="SM00838">
    <property type="entry name" value="EFG_C"/>
    <property type="match status" value="1"/>
</dbReference>
<dbReference type="SUPFAM" id="SSF50447">
    <property type="entry name" value="Translation proteins"/>
    <property type="match status" value="1"/>
</dbReference>
<keyword evidence="2" id="KW-0648">Protein biosynthesis</keyword>
<dbReference type="InterPro" id="IPR035647">
    <property type="entry name" value="EFG_III/V"/>
</dbReference>
<protein>
    <submittedName>
        <fullName evidence="5">Small GTP-binding protein</fullName>
    </submittedName>
</protein>
<dbReference type="PaxDb" id="610130-Closa_2010"/>
<dbReference type="GO" id="GO:0005525">
    <property type="term" value="F:GTP binding"/>
    <property type="evidence" value="ECO:0007669"/>
    <property type="project" value="UniProtKB-KW"/>
</dbReference>
<dbReference type="GO" id="GO:0006412">
    <property type="term" value="P:translation"/>
    <property type="evidence" value="ECO:0007669"/>
    <property type="project" value="UniProtKB-KW"/>
</dbReference>
<gene>
    <name evidence="5" type="ordered locus">Closa_2010</name>
</gene>
<dbReference type="InterPro" id="IPR014721">
    <property type="entry name" value="Ribsml_uS5_D2-typ_fold_subgr"/>
</dbReference>
<dbReference type="Pfam" id="PF03764">
    <property type="entry name" value="EFG_IV"/>
    <property type="match status" value="1"/>
</dbReference>
<dbReference type="eggNOG" id="COG0480">
    <property type="taxonomic scope" value="Bacteria"/>
</dbReference>
<dbReference type="SUPFAM" id="SSF54211">
    <property type="entry name" value="Ribosomal protein S5 domain 2-like"/>
    <property type="match status" value="1"/>
</dbReference>
<feature type="domain" description="Tr-type G" evidence="4">
    <location>
        <begin position="1"/>
        <end position="239"/>
    </location>
</feature>
<dbReference type="InterPro" id="IPR027417">
    <property type="entry name" value="P-loop_NTPase"/>
</dbReference>
<keyword evidence="1" id="KW-0547">Nucleotide-binding</keyword>
<dbReference type="InterPro" id="IPR020568">
    <property type="entry name" value="Ribosomal_Su5_D2-typ_SF"/>
</dbReference>
<dbReference type="Gene3D" id="3.30.70.240">
    <property type="match status" value="1"/>
</dbReference>
<dbReference type="SUPFAM" id="SSF54980">
    <property type="entry name" value="EF-G C-terminal domain-like"/>
    <property type="match status" value="2"/>
</dbReference>
<dbReference type="SUPFAM" id="SSF52540">
    <property type="entry name" value="P-loop containing nucleoside triphosphate hydrolases"/>
    <property type="match status" value="1"/>
</dbReference>
<dbReference type="STRING" id="610130.Closa_2010"/>
<dbReference type="Gene3D" id="3.40.50.300">
    <property type="entry name" value="P-loop containing nucleotide triphosphate hydrolases"/>
    <property type="match status" value="1"/>
</dbReference>
<dbReference type="InterPro" id="IPR000795">
    <property type="entry name" value="T_Tr_GTP-bd_dom"/>
</dbReference>
<dbReference type="Proteomes" id="UP000001662">
    <property type="component" value="Chromosome"/>
</dbReference>
<dbReference type="InterPro" id="IPR000640">
    <property type="entry name" value="EFG_V-like"/>
</dbReference>
<dbReference type="InterPro" id="IPR009000">
    <property type="entry name" value="Transl_B-barrel_sf"/>
</dbReference>
<dbReference type="PANTHER" id="PTHR43261">
    <property type="entry name" value="TRANSLATION ELONGATION FACTOR G-RELATED"/>
    <property type="match status" value="1"/>
</dbReference>